<dbReference type="Pfam" id="PF03883">
    <property type="entry name" value="H2O2_YaaD"/>
    <property type="match status" value="1"/>
</dbReference>
<dbReference type="HAMAP" id="MF_00652">
    <property type="entry name" value="UPF0246"/>
    <property type="match status" value="1"/>
</dbReference>
<evidence type="ECO:0000313" key="2">
    <source>
        <dbReference type="EMBL" id="AVY92746.1"/>
    </source>
</evidence>
<proteinExistence type="inferred from homology"/>
<reference evidence="2 3" key="1">
    <citation type="submission" date="2018-04" db="EMBL/GenBank/DDBJ databases">
        <title>Denitrifier Microvirgula.</title>
        <authorList>
            <person name="Anderson E."/>
            <person name="Jang J."/>
            <person name="Ishii S."/>
        </authorList>
    </citation>
    <scope>NUCLEOTIDE SEQUENCE [LARGE SCALE GENOMIC DNA]</scope>
    <source>
        <strain evidence="2 3">BE2.4</strain>
    </source>
</reference>
<dbReference type="NCBIfam" id="NF002542">
    <property type="entry name" value="PRK02101.1-3"/>
    <property type="match status" value="1"/>
</dbReference>
<dbReference type="KEGG" id="maer:DAI18_00790"/>
<comment type="similarity">
    <text evidence="1">Belongs to the UPF0246 family.</text>
</comment>
<evidence type="ECO:0000313" key="3">
    <source>
        <dbReference type="Proteomes" id="UP000244173"/>
    </source>
</evidence>
<dbReference type="RefSeq" id="WP_028498194.1">
    <property type="nucleotide sequence ID" value="NZ_CP028519.1"/>
</dbReference>
<evidence type="ECO:0000256" key="1">
    <source>
        <dbReference type="HAMAP-Rule" id="MF_00652"/>
    </source>
</evidence>
<dbReference type="GO" id="GO:0005829">
    <property type="term" value="C:cytosol"/>
    <property type="evidence" value="ECO:0007669"/>
    <property type="project" value="TreeGrafter"/>
</dbReference>
<dbReference type="PANTHER" id="PTHR30283:SF4">
    <property type="entry name" value="PEROXIDE STRESS RESISTANCE PROTEIN YAAA"/>
    <property type="match status" value="1"/>
</dbReference>
<organism evidence="2 3">
    <name type="scientific">Microvirgula aerodenitrificans</name>
    <dbReference type="NCBI Taxonomy" id="57480"/>
    <lineage>
        <taxon>Bacteria</taxon>
        <taxon>Pseudomonadati</taxon>
        <taxon>Pseudomonadota</taxon>
        <taxon>Betaproteobacteria</taxon>
        <taxon>Neisseriales</taxon>
        <taxon>Aquaspirillaceae</taxon>
        <taxon>Microvirgula</taxon>
    </lineage>
</organism>
<accession>A0A2U3TH66</accession>
<name>A0A2U3TH66_9NEIS</name>
<dbReference type="STRING" id="1122240.GCA_000620105_00745"/>
<dbReference type="AlphaFoldDB" id="A0A2U3TH66"/>
<dbReference type="OrthoDB" id="9777133at2"/>
<dbReference type="PANTHER" id="PTHR30283">
    <property type="entry name" value="PEROXIDE STRESS RESPONSE PROTEIN YAAA"/>
    <property type="match status" value="1"/>
</dbReference>
<protein>
    <recommendedName>
        <fullName evidence="1">UPF0246 protein DAI18_00790</fullName>
    </recommendedName>
</protein>
<dbReference type="EMBL" id="CP028519">
    <property type="protein sequence ID" value="AVY92746.1"/>
    <property type="molecule type" value="Genomic_DNA"/>
</dbReference>
<keyword evidence="3" id="KW-1185">Reference proteome</keyword>
<sequence>MQMVISPAKSLDFTTPAAIATASMPPLLDRSSTLVRLLSRKSPQDLSALMGISDTLAHLNVARFAQWHPDYAAPEAKQAVFAFNGDVYDGLDAASLDHPTLDWLQTRLNILSGLYGILRPLDLILPYRLEMGTRLANPAGANLYAYWGDTLTSLLNERLAADDSPVVVNLASDEYFKSVRPKKLSAPVWTPVFQDSKEGGPYKIVSFWAKRARGLMVRWIAEHRITRPEALRDFDSDGYRHCAAASDGTTLVFRREHASR</sequence>
<gene>
    <name evidence="2" type="ORF">DAI18_00790</name>
</gene>
<dbReference type="GO" id="GO:0033194">
    <property type="term" value="P:response to hydroperoxide"/>
    <property type="evidence" value="ECO:0007669"/>
    <property type="project" value="TreeGrafter"/>
</dbReference>
<dbReference type="InterPro" id="IPR005583">
    <property type="entry name" value="YaaA"/>
</dbReference>
<dbReference type="Proteomes" id="UP000244173">
    <property type="component" value="Chromosome"/>
</dbReference>